<organism evidence="3 4">
    <name type="scientific">Lolium multiflorum</name>
    <name type="common">Italian ryegrass</name>
    <name type="synonym">Lolium perenne subsp. multiflorum</name>
    <dbReference type="NCBI Taxonomy" id="4521"/>
    <lineage>
        <taxon>Eukaryota</taxon>
        <taxon>Viridiplantae</taxon>
        <taxon>Streptophyta</taxon>
        <taxon>Embryophyta</taxon>
        <taxon>Tracheophyta</taxon>
        <taxon>Spermatophyta</taxon>
        <taxon>Magnoliopsida</taxon>
        <taxon>Liliopsida</taxon>
        <taxon>Poales</taxon>
        <taxon>Poaceae</taxon>
        <taxon>BOP clade</taxon>
        <taxon>Pooideae</taxon>
        <taxon>Poodae</taxon>
        <taxon>Poeae</taxon>
        <taxon>Poeae Chloroplast Group 2 (Poeae type)</taxon>
        <taxon>Loliodinae</taxon>
        <taxon>Loliinae</taxon>
        <taxon>Lolium</taxon>
    </lineage>
</organism>
<dbReference type="Proteomes" id="UP001231189">
    <property type="component" value="Unassembled WGS sequence"/>
</dbReference>
<keyword evidence="2" id="KW-1133">Transmembrane helix</keyword>
<keyword evidence="2" id="KW-0472">Membrane</keyword>
<accession>A0AAD8U214</accession>
<proteinExistence type="predicted"/>
<evidence type="ECO:0000313" key="4">
    <source>
        <dbReference type="Proteomes" id="UP001231189"/>
    </source>
</evidence>
<evidence type="ECO:0000313" key="3">
    <source>
        <dbReference type="EMBL" id="KAK1698451.1"/>
    </source>
</evidence>
<comment type="caution">
    <text evidence="3">The sequence shown here is derived from an EMBL/GenBank/DDBJ whole genome shotgun (WGS) entry which is preliminary data.</text>
</comment>
<feature type="compositionally biased region" description="Polar residues" evidence="1">
    <location>
        <begin position="15"/>
        <end position="25"/>
    </location>
</feature>
<sequence>MDGHGPGPGAGKLTRTPSSLLRSPTVSNCSSLQAVLLEDPEPDHKKAQAVAALQAKDLHHPHGLRPTATHPVLVLLALPLALLLLILFAVGRVVREGVEFYSNGDCYEGEFHKGRCNGAGVYNFFGKRK</sequence>
<protein>
    <submittedName>
        <fullName evidence="3">Uncharacterized protein</fullName>
    </submittedName>
</protein>
<feature type="compositionally biased region" description="Gly residues" evidence="1">
    <location>
        <begin position="1"/>
        <end position="10"/>
    </location>
</feature>
<name>A0AAD8U214_LOLMU</name>
<evidence type="ECO:0000256" key="2">
    <source>
        <dbReference type="SAM" id="Phobius"/>
    </source>
</evidence>
<reference evidence="3" key="1">
    <citation type="submission" date="2023-07" db="EMBL/GenBank/DDBJ databases">
        <title>A chromosome-level genome assembly of Lolium multiflorum.</title>
        <authorList>
            <person name="Chen Y."/>
            <person name="Copetti D."/>
            <person name="Kolliker R."/>
            <person name="Studer B."/>
        </authorList>
    </citation>
    <scope>NUCLEOTIDE SEQUENCE</scope>
    <source>
        <strain evidence="3">02402/16</strain>
        <tissue evidence="3">Leaf</tissue>
    </source>
</reference>
<gene>
    <name evidence="3" type="ORF">QYE76_015148</name>
</gene>
<evidence type="ECO:0000256" key="1">
    <source>
        <dbReference type="SAM" id="MobiDB-lite"/>
    </source>
</evidence>
<dbReference type="EMBL" id="JAUUTY010000001">
    <property type="protein sequence ID" value="KAK1698451.1"/>
    <property type="molecule type" value="Genomic_DNA"/>
</dbReference>
<feature type="transmembrane region" description="Helical" evidence="2">
    <location>
        <begin position="72"/>
        <end position="94"/>
    </location>
</feature>
<dbReference type="SUPFAM" id="SSF82185">
    <property type="entry name" value="Histone H3 K4-specific methyltransferase SET7/9 N-terminal domain"/>
    <property type="match status" value="1"/>
</dbReference>
<keyword evidence="4" id="KW-1185">Reference proteome</keyword>
<keyword evidence="2" id="KW-0812">Transmembrane</keyword>
<dbReference type="AlphaFoldDB" id="A0AAD8U214"/>
<feature type="region of interest" description="Disordered" evidence="1">
    <location>
        <begin position="1"/>
        <end position="25"/>
    </location>
</feature>